<comment type="caution">
    <text evidence="2">The sequence shown here is derived from an EMBL/GenBank/DDBJ whole genome shotgun (WGS) entry which is preliminary data.</text>
</comment>
<keyword evidence="3" id="KW-1185">Reference proteome</keyword>
<evidence type="ECO:0000313" key="2">
    <source>
        <dbReference type="EMBL" id="GAA5028475.1"/>
    </source>
</evidence>
<feature type="transmembrane region" description="Helical" evidence="1">
    <location>
        <begin position="198"/>
        <end position="221"/>
    </location>
</feature>
<feature type="transmembrane region" description="Helical" evidence="1">
    <location>
        <begin position="90"/>
        <end position="109"/>
    </location>
</feature>
<gene>
    <name evidence="2" type="ORF">GCM10023258_24010</name>
</gene>
<dbReference type="Proteomes" id="UP001500427">
    <property type="component" value="Unassembled WGS sequence"/>
</dbReference>
<accession>A0ABP9JD98</accession>
<dbReference type="RefSeq" id="WP_345507715.1">
    <property type="nucleotide sequence ID" value="NZ_BAABIW010000016.1"/>
</dbReference>
<organism evidence="2 3">
    <name type="scientific">Terrabacter aeriphilus</name>
    <dbReference type="NCBI Taxonomy" id="515662"/>
    <lineage>
        <taxon>Bacteria</taxon>
        <taxon>Bacillati</taxon>
        <taxon>Actinomycetota</taxon>
        <taxon>Actinomycetes</taxon>
        <taxon>Micrococcales</taxon>
        <taxon>Intrasporangiaceae</taxon>
        <taxon>Terrabacter</taxon>
    </lineage>
</organism>
<keyword evidence="1" id="KW-0812">Transmembrane</keyword>
<protein>
    <submittedName>
        <fullName evidence="2">Uncharacterized protein</fullName>
    </submittedName>
</protein>
<sequence>MTATAPTVAGSARPLHLGALTAATALLATLVALAPFPLASALFGGRYPDLGALRVGVTHGFVHLWAAGDGRLGELAATADFWARFHLVKATLSSLLLVAVCILLARVWRASTAAGTRGRRWSLAGLGLGATGLAVVALLAVVANLQGAVAPLSSVLGVLSFADPGRPLGPAVEQARQAVESGATTPAVEVLRADFVRYHAVMAMLGAAVTSGLIVGAVMLWRRRRRTARNERSWRRVLAAGSIGVLVLASAFAVVTAANTSTALRPSVALLGLLAGGA</sequence>
<keyword evidence="1" id="KW-0472">Membrane</keyword>
<feature type="transmembrane region" description="Helical" evidence="1">
    <location>
        <begin position="237"/>
        <end position="258"/>
    </location>
</feature>
<evidence type="ECO:0000313" key="3">
    <source>
        <dbReference type="Proteomes" id="UP001500427"/>
    </source>
</evidence>
<evidence type="ECO:0000256" key="1">
    <source>
        <dbReference type="SAM" id="Phobius"/>
    </source>
</evidence>
<proteinExistence type="predicted"/>
<name>A0ABP9JD98_9MICO</name>
<feature type="transmembrane region" description="Helical" evidence="1">
    <location>
        <begin position="121"/>
        <end position="143"/>
    </location>
</feature>
<dbReference type="EMBL" id="BAABIW010000016">
    <property type="protein sequence ID" value="GAA5028475.1"/>
    <property type="molecule type" value="Genomic_DNA"/>
</dbReference>
<keyword evidence="1" id="KW-1133">Transmembrane helix</keyword>
<reference evidence="3" key="1">
    <citation type="journal article" date="2019" name="Int. J. Syst. Evol. Microbiol.">
        <title>The Global Catalogue of Microorganisms (GCM) 10K type strain sequencing project: providing services to taxonomists for standard genome sequencing and annotation.</title>
        <authorList>
            <consortium name="The Broad Institute Genomics Platform"/>
            <consortium name="The Broad Institute Genome Sequencing Center for Infectious Disease"/>
            <person name="Wu L."/>
            <person name="Ma J."/>
        </authorList>
    </citation>
    <scope>NUCLEOTIDE SEQUENCE [LARGE SCALE GENOMIC DNA]</scope>
    <source>
        <strain evidence="3">JCM 17687</strain>
    </source>
</reference>